<gene>
    <name evidence="2" type="ORF">FRX31_025228</name>
</gene>
<sequence>RLAAGISGIMGVVEAQTSTLQKLRDDHSGGAIEIEQQAQSTFQDRYTDYEPSGTTPTRSEEDVPTKGTTMSALINTFEQCLDW</sequence>
<feature type="non-terminal residue" evidence="2">
    <location>
        <position position="1"/>
    </location>
</feature>
<keyword evidence="3" id="KW-1185">Reference proteome</keyword>
<comment type="caution">
    <text evidence="2">The sequence shown here is derived from an EMBL/GenBank/DDBJ whole genome shotgun (WGS) entry which is preliminary data.</text>
</comment>
<evidence type="ECO:0000256" key="1">
    <source>
        <dbReference type="SAM" id="MobiDB-lite"/>
    </source>
</evidence>
<reference evidence="2 3" key="1">
    <citation type="submission" date="2020-06" db="EMBL/GenBank/DDBJ databases">
        <title>Transcriptomic and genomic resources for Thalictrum thalictroides and T. hernandezii: Facilitating candidate gene discovery in an emerging model plant lineage.</title>
        <authorList>
            <person name="Arias T."/>
            <person name="Riano-Pachon D.M."/>
            <person name="Di Stilio V.S."/>
        </authorList>
    </citation>
    <scope>NUCLEOTIDE SEQUENCE [LARGE SCALE GENOMIC DNA]</scope>
    <source>
        <strain evidence="3">cv. WT478/WT964</strain>
        <tissue evidence="2">Leaves</tissue>
    </source>
</reference>
<evidence type="ECO:0000313" key="3">
    <source>
        <dbReference type="Proteomes" id="UP000554482"/>
    </source>
</evidence>
<evidence type="ECO:0000313" key="2">
    <source>
        <dbReference type="EMBL" id="KAF5185185.1"/>
    </source>
</evidence>
<proteinExistence type="predicted"/>
<feature type="region of interest" description="Disordered" evidence="1">
    <location>
        <begin position="37"/>
        <end position="65"/>
    </location>
</feature>
<name>A0A7J6VLY9_THATH</name>
<dbReference type="OrthoDB" id="1726674at2759"/>
<dbReference type="Proteomes" id="UP000554482">
    <property type="component" value="Unassembled WGS sequence"/>
</dbReference>
<dbReference type="AlphaFoldDB" id="A0A7J6VLY9"/>
<accession>A0A7J6VLY9</accession>
<organism evidence="2 3">
    <name type="scientific">Thalictrum thalictroides</name>
    <name type="common">Rue-anemone</name>
    <name type="synonym">Anemone thalictroides</name>
    <dbReference type="NCBI Taxonomy" id="46969"/>
    <lineage>
        <taxon>Eukaryota</taxon>
        <taxon>Viridiplantae</taxon>
        <taxon>Streptophyta</taxon>
        <taxon>Embryophyta</taxon>
        <taxon>Tracheophyta</taxon>
        <taxon>Spermatophyta</taxon>
        <taxon>Magnoliopsida</taxon>
        <taxon>Ranunculales</taxon>
        <taxon>Ranunculaceae</taxon>
        <taxon>Thalictroideae</taxon>
        <taxon>Thalictrum</taxon>
    </lineage>
</organism>
<protein>
    <submittedName>
        <fullName evidence="2">Kinesin</fullName>
    </submittedName>
</protein>
<dbReference type="EMBL" id="JABWDY010031048">
    <property type="protein sequence ID" value="KAF5185185.1"/>
    <property type="molecule type" value="Genomic_DNA"/>
</dbReference>